<evidence type="ECO:0000313" key="5">
    <source>
        <dbReference type="EMBL" id="MAA11699.1"/>
    </source>
</evidence>
<dbReference type="PANTHER" id="PTHR10083:SF374">
    <property type="entry name" value="BPTI_KUNITZ INHIBITOR DOMAIN-CONTAINING PROTEIN"/>
    <property type="match status" value="1"/>
</dbReference>
<evidence type="ECO:0000256" key="3">
    <source>
        <dbReference type="ARBA" id="ARBA00023157"/>
    </source>
</evidence>
<evidence type="ECO:0000256" key="2">
    <source>
        <dbReference type="ARBA" id="ARBA00022900"/>
    </source>
</evidence>
<keyword evidence="3" id="KW-1015">Disulfide bond</keyword>
<evidence type="ECO:0000256" key="1">
    <source>
        <dbReference type="ARBA" id="ARBA00022690"/>
    </source>
</evidence>
<keyword evidence="2" id="KW-0722">Serine protease inhibitor</keyword>
<dbReference type="EMBL" id="GFPF01000553">
    <property type="protein sequence ID" value="MAA11699.1"/>
    <property type="molecule type" value="Transcribed_RNA"/>
</dbReference>
<dbReference type="SUPFAM" id="SSF57362">
    <property type="entry name" value="BPTI-like"/>
    <property type="match status" value="2"/>
</dbReference>
<organism evidence="5">
    <name type="scientific">Rhipicephalus zambeziensis</name>
    <dbReference type="NCBI Taxonomy" id="60191"/>
    <lineage>
        <taxon>Eukaryota</taxon>
        <taxon>Metazoa</taxon>
        <taxon>Ecdysozoa</taxon>
        <taxon>Arthropoda</taxon>
        <taxon>Chelicerata</taxon>
        <taxon>Arachnida</taxon>
        <taxon>Acari</taxon>
        <taxon>Parasitiformes</taxon>
        <taxon>Ixodida</taxon>
        <taxon>Ixodoidea</taxon>
        <taxon>Ixodidae</taxon>
        <taxon>Rhipicephalinae</taxon>
        <taxon>Rhipicephalus</taxon>
        <taxon>Rhipicephalus</taxon>
    </lineage>
</organism>
<dbReference type="InterPro" id="IPR050098">
    <property type="entry name" value="TFPI/VKTCI-like"/>
</dbReference>
<dbReference type="PANTHER" id="PTHR10083">
    <property type="entry name" value="KUNITZ-TYPE PROTEASE INHIBITOR-RELATED"/>
    <property type="match status" value="1"/>
</dbReference>
<dbReference type="GO" id="GO:0004867">
    <property type="term" value="F:serine-type endopeptidase inhibitor activity"/>
    <property type="evidence" value="ECO:0007669"/>
    <property type="project" value="UniProtKB-KW"/>
</dbReference>
<dbReference type="PROSITE" id="PS50279">
    <property type="entry name" value="BPTI_KUNITZ_2"/>
    <property type="match status" value="1"/>
</dbReference>
<dbReference type="AlphaFoldDB" id="A0A224Y854"/>
<name>A0A224Y854_9ACAR</name>
<keyword evidence="1" id="KW-0646">Protease inhibitor</keyword>
<dbReference type="SMART" id="SM00131">
    <property type="entry name" value="KU"/>
    <property type="match status" value="1"/>
</dbReference>
<accession>A0A224Y854</accession>
<feature type="domain" description="BPTI/Kunitz inhibitor" evidence="4">
    <location>
        <begin position="46"/>
        <end position="104"/>
    </location>
</feature>
<dbReference type="InterPro" id="IPR036880">
    <property type="entry name" value="Kunitz_BPTI_sf"/>
</dbReference>
<dbReference type="CDD" id="cd00109">
    <property type="entry name" value="Kunitz-type"/>
    <property type="match status" value="1"/>
</dbReference>
<sequence>MIQRNISERTVPASRGGMMIFVMAAILALSGTGFSAKRKVVNDQRCHRSIIIATGMCIQNGTDKAPQKRWGYNSSMEKCVQYYYSACQGNENNFATPKECLEACRPKSHCLKTPERPVLQLAKSWYFDANATECKQRKISFPQKTSLKKNRFKTKDDCISHCMPSTTIDYYSYAGK</sequence>
<dbReference type="Gene3D" id="4.10.410.10">
    <property type="entry name" value="Pancreatic trypsin inhibitor Kunitz domain"/>
    <property type="match status" value="2"/>
</dbReference>
<proteinExistence type="predicted"/>
<dbReference type="Pfam" id="PF00014">
    <property type="entry name" value="Kunitz_BPTI"/>
    <property type="match status" value="1"/>
</dbReference>
<dbReference type="GO" id="GO:0005615">
    <property type="term" value="C:extracellular space"/>
    <property type="evidence" value="ECO:0007669"/>
    <property type="project" value="TreeGrafter"/>
</dbReference>
<protein>
    <submittedName>
        <fullName evidence="5">Pancreatic trypsin inhibitor</fullName>
    </submittedName>
</protein>
<reference evidence="5" key="1">
    <citation type="journal article" date="2017" name="Parasit. Vectors">
        <title>Sialotranscriptomics of Rhipicephalus zambeziensis reveals intricate expression profiles of secretory proteins and suggests tight temporal transcriptional regulation during blood-feeding.</title>
        <authorList>
            <person name="de Castro M.H."/>
            <person name="de Klerk D."/>
            <person name="Pienaar R."/>
            <person name="Rees D.J.G."/>
            <person name="Mans B.J."/>
        </authorList>
    </citation>
    <scope>NUCLEOTIDE SEQUENCE</scope>
    <source>
        <tissue evidence="5">Salivary glands</tissue>
    </source>
</reference>
<evidence type="ECO:0000259" key="4">
    <source>
        <dbReference type="PROSITE" id="PS50279"/>
    </source>
</evidence>
<dbReference type="InterPro" id="IPR002223">
    <property type="entry name" value="Kunitz_BPTI"/>
</dbReference>